<dbReference type="PANTHER" id="PTHR46704">
    <property type="entry name" value="CXC DOMAIN-CONTAINING PROTEIN-RELATED"/>
    <property type="match status" value="1"/>
</dbReference>
<gene>
    <name evidence="1" type="ORF">ALC57_01884</name>
</gene>
<dbReference type="Proteomes" id="UP000078492">
    <property type="component" value="Unassembled WGS sequence"/>
</dbReference>
<proteinExistence type="predicted"/>
<protein>
    <submittedName>
        <fullName evidence="1">Uncharacterized protein</fullName>
    </submittedName>
</protein>
<name>A0A151JQ43_9HYME</name>
<sequence>MLNLPNIMDQTEFIQFTSEGFFTARRSNKFFAGIHSDQTIEQTLMKLMNVEGGPFKKGVSDSVVFKWIKGVPGTKDVLEGIEKFCNVSFNKSHQHDDASDARMTRDHADIEKLVLWLESHNPFTTSDVFISIATGVSGDEGINCCDAFQVGLNAMQKVDGDNFKDIKLKRSYKCVPLLAVNSKLVINKEVVPIDPLLLFQRISIIKNSDKELEEFLQYELAPFPLSLFDESGMRKNVKSQLYSIFTSSTIDLHTLNDVTYVIDGGMLLHRVPWKVNEKFSSICNSYILYLRRNYGNNAIVVFDGYSPNSIKSAERIRRSRKQKCSDIFFNDIEDMPLTVTQDKFLSNQNNKMSFIILLTNTLKDNISVTQAPDDADTLIVQTALSLTNSKPVIVSEDIDVLVILSALCPHNREVYFLKPGRGKIERSIYLSTVALKSYPHSKNFILFLHAFSGCNTSSAFYNHGKNTFIQKFETNEEL</sequence>
<evidence type="ECO:0000313" key="2">
    <source>
        <dbReference type="Proteomes" id="UP000078492"/>
    </source>
</evidence>
<dbReference type="Gene3D" id="3.40.50.1010">
    <property type="entry name" value="5'-nuclease"/>
    <property type="match status" value="1"/>
</dbReference>
<dbReference type="EMBL" id="KQ978746">
    <property type="protein sequence ID" value="KYN28694.1"/>
    <property type="molecule type" value="Genomic_DNA"/>
</dbReference>
<dbReference type="PANTHER" id="PTHR46704:SF1">
    <property type="entry name" value="TELOMERE LENGTH REGULATION PROTEIN TEL2 HOMOLOG"/>
    <property type="match status" value="1"/>
</dbReference>
<reference evidence="1 2" key="1">
    <citation type="submission" date="2015-09" db="EMBL/GenBank/DDBJ databases">
        <title>Trachymyrmex cornetzi WGS genome.</title>
        <authorList>
            <person name="Nygaard S."/>
            <person name="Hu H."/>
            <person name="Boomsma J."/>
            <person name="Zhang G."/>
        </authorList>
    </citation>
    <scope>NUCLEOTIDE SEQUENCE [LARGE SCALE GENOMIC DNA]</scope>
    <source>
        <strain evidence="1">Tcor2-1</strain>
        <tissue evidence="1">Whole body</tissue>
    </source>
</reference>
<dbReference type="SUPFAM" id="SSF88723">
    <property type="entry name" value="PIN domain-like"/>
    <property type="match status" value="1"/>
</dbReference>
<accession>A0A151JQ43</accession>
<keyword evidence="2" id="KW-1185">Reference proteome</keyword>
<evidence type="ECO:0000313" key="1">
    <source>
        <dbReference type="EMBL" id="KYN28694.1"/>
    </source>
</evidence>
<dbReference type="AlphaFoldDB" id="A0A151JQ43"/>
<dbReference type="InterPro" id="IPR029060">
    <property type="entry name" value="PIN-like_dom_sf"/>
</dbReference>
<organism evidence="1 2">
    <name type="scientific">Trachymyrmex cornetzi</name>
    <dbReference type="NCBI Taxonomy" id="471704"/>
    <lineage>
        <taxon>Eukaryota</taxon>
        <taxon>Metazoa</taxon>
        <taxon>Ecdysozoa</taxon>
        <taxon>Arthropoda</taxon>
        <taxon>Hexapoda</taxon>
        <taxon>Insecta</taxon>
        <taxon>Pterygota</taxon>
        <taxon>Neoptera</taxon>
        <taxon>Endopterygota</taxon>
        <taxon>Hymenoptera</taxon>
        <taxon>Apocrita</taxon>
        <taxon>Aculeata</taxon>
        <taxon>Formicoidea</taxon>
        <taxon>Formicidae</taxon>
        <taxon>Myrmicinae</taxon>
        <taxon>Trachymyrmex</taxon>
    </lineage>
</organism>